<organism evidence="3 4">
    <name type="scientific">Streptomyces chisholmiae</name>
    <dbReference type="NCBI Taxonomy" id="3075540"/>
    <lineage>
        <taxon>Bacteria</taxon>
        <taxon>Bacillati</taxon>
        <taxon>Actinomycetota</taxon>
        <taxon>Actinomycetes</taxon>
        <taxon>Kitasatosporales</taxon>
        <taxon>Streptomycetaceae</taxon>
        <taxon>Streptomyces</taxon>
    </lineage>
</organism>
<evidence type="ECO:0000259" key="2">
    <source>
        <dbReference type="Pfam" id="PF13360"/>
    </source>
</evidence>
<evidence type="ECO:0000313" key="3">
    <source>
        <dbReference type="EMBL" id="MDT0270333.1"/>
    </source>
</evidence>
<keyword evidence="1" id="KW-0812">Transmembrane</keyword>
<dbReference type="EMBL" id="JAVREO010000025">
    <property type="protein sequence ID" value="MDT0270333.1"/>
    <property type="molecule type" value="Genomic_DNA"/>
</dbReference>
<sequence>MAESEGRIGLAATVGVVLLALLTVWVVVFSREDGVGPDAEPAGETTTPGPPATLELAELWTAPAGAAPVRGQGGRTIRVWAHDGTVTVVTAAGVRGRLAVDGREAWAADPPPGAGPPCAAAGATNAAGLGAVVFTAADGGCSVLGVLDVTDGDLRWWRQLTGPDATPADPAGVAVELGEGTVAVGLDAAGTPAAFHRFAVADATPLPLPAPPDGAAAGCPDDRRQPRTVRQRGSRLLVLSDCPGARRELSAYGADTGEWHWSHAADQETELTAGALLAGDPVVLVRGRDTEAELVAYGESGEELWHRPLGATEAAAGPRPGPLPGEHAVVAGEVLITRYQAPADVRDGPAAEPAASWALAGYELAGGQPRWTTELAPGTQLLGVAELGVPLLAEPTADDRLRILTLDPGTGGTTRLGTVPLHPDRAYDHQFTAFDEHQLYLLTAFEGGTPRLRLAAYER</sequence>
<accession>A0ABU2JZ98</accession>
<dbReference type="SUPFAM" id="SSF50998">
    <property type="entry name" value="Quinoprotein alcohol dehydrogenase-like"/>
    <property type="match status" value="1"/>
</dbReference>
<protein>
    <submittedName>
        <fullName evidence="3">PQQ-binding-like beta-propeller repeat protein</fullName>
    </submittedName>
</protein>
<dbReference type="Proteomes" id="UP001183410">
    <property type="component" value="Unassembled WGS sequence"/>
</dbReference>
<keyword evidence="1" id="KW-1133">Transmembrane helix</keyword>
<evidence type="ECO:0000313" key="4">
    <source>
        <dbReference type="Proteomes" id="UP001183410"/>
    </source>
</evidence>
<reference evidence="4" key="1">
    <citation type="submission" date="2023-07" db="EMBL/GenBank/DDBJ databases">
        <title>30 novel species of actinomycetes from the DSMZ collection.</title>
        <authorList>
            <person name="Nouioui I."/>
        </authorList>
    </citation>
    <scope>NUCLEOTIDE SEQUENCE [LARGE SCALE GENOMIC DNA]</scope>
    <source>
        <strain evidence="4">DSM 44915</strain>
    </source>
</reference>
<comment type="caution">
    <text evidence="3">The sequence shown here is derived from an EMBL/GenBank/DDBJ whole genome shotgun (WGS) entry which is preliminary data.</text>
</comment>
<evidence type="ECO:0000256" key="1">
    <source>
        <dbReference type="SAM" id="Phobius"/>
    </source>
</evidence>
<dbReference type="InterPro" id="IPR011047">
    <property type="entry name" value="Quinoprotein_ADH-like_sf"/>
</dbReference>
<keyword evidence="4" id="KW-1185">Reference proteome</keyword>
<name>A0ABU2JZ98_9ACTN</name>
<keyword evidence="1" id="KW-0472">Membrane</keyword>
<dbReference type="InterPro" id="IPR002372">
    <property type="entry name" value="PQQ_rpt_dom"/>
</dbReference>
<dbReference type="Pfam" id="PF13360">
    <property type="entry name" value="PQQ_2"/>
    <property type="match status" value="1"/>
</dbReference>
<feature type="domain" description="Pyrrolo-quinoline quinone repeat" evidence="2">
    <location>
        <begin position="245"/>
        <end position="376"/>
    </location>
</feature>
<feature type="transmembrane region" description="Helical" evidence="1">
    <location>
        <begin position="7"/>
        <end position="28"/>
    </location>
</feature>
<gene>
    <name evidence="3" type="ORF">RM844_29080</name>
</gene>
<proteinExistence type="predicted"/>
<dbReference type="RefSeq" id="WP_311670400.1">
    <property type="nucleotide sequence ID" value="NZ_JAVREO010000025.1"/>
</dbReference>